<feature type="active site" description="Proton donor" evidence="2">
    <location>
        <position position="513"/>
    </location>
</feature>
<dbReference type="InterPro" id="IPR007867">
    <property type="entry name" value="GMC_OxRtase_C"/>
</dbReference>
<dbReference type="PANTHER" id="PTHR11552:SF115">
    <property type="entry name" value="DEHYDROGENASE XPTC-RELATED"/>
    <property type="match status" value="1"/>
</dbReference>
<dbReference type="EMBL" id="MU856861">
    <property type="protein sequence ID" value="KAK4156803.1"/>
    <property type="molecule type" value="Genomic_DNA"/>
</dbReference>
<dbReference type="Pfam" id="PF05199">
    <property type="entry name" value="GMC_oxred_C"/>
    <property type="match status" value="1"/>
</dbReference>
<dbReference type="GO" id="GO:0044550">
    <property type="term" value="P:secondary metabolite biosynthetic process"/>
    <property type="evidence" value="ECO:0007669"/>
    <property type="project" value="TreeGrafter"/>
</dbReference>
<keyword evidence="3" id="KW-0285">Flavoprotein</keyword>
<feature type="binding site" evidence="3">
    <location>
        <position position="110"/>
    </location>
    <ligand>
        <name>FAD</name>
        <dbReference type="ChEBI" id="CHEBI:57692"/>
    </ligand>
</feature>
<dbReference type="GO" id="GO:0016614">
    <property type="term" value="F:oxidoreductase activity, acting on CH-OH group of donors"/>
    <property type="evidence" value="ECO:0007669"/>
    <property type="project" value="InterPro"/>
</dbReference>
<dbReference type="Proteomes" id="UP001302745">
    <property type="component" value="Unassembled WGS sequence"/>
</dbReference>
<keyword evidence="3" id="KW-0274">FAD</keyword>
<gene>
    <name evidence="6" type="ORF">C8A00DRAFT_40817</name>
</gene>
<dbReference type="InterPro" id="IPR036188">
    <property type="entry name" value="FAD/NAD-bd_sf"/>
</dbReference>
<comment type="cofactor">
    <cofactor evidence="3">
        <name>FAD</name>
        <dbReference type="ChEBI" id="CHEBI:57692"/>
    </cofactor>
</comment>
<dbReference type="SUPFAM" id="SSF54373">
    <property type="entry name" value="FAD-linked reductases, C-terminal domain"/>
    <property type="match status" value="1"/>
</dbReference>
<accession>A0AAN7A0C2</accession>
<evidence type="ECO:0000259" key="5">
    <source>
        <dbReference type="PROSITE" id="PS00624"/>
    </source>
</evidence>
<organism evidence="6 7">
    <name type="scientific">Chaetomidium leptoderma</name>
    <dbReference type="NCBI Taxonomy" id="669021"/>
    <lineage>
        <taxon>Eukaryota</taxon>
        <taxon>Fungi</taxon>
        <taxon>Dikarya</taxon>
        <taxon>Ascomycota</taxon>
        <taxon>Pezizomycotina</taxon>
        <taxon>Sordariomycetes</taxon>
        <taxon>Sordariomycetidae</taxon>
        <taxon>Sordariales</taxon>
        <taxon>Chaetomiaceae</taxon>
        <taxon>Chaetomidium</taxon>
    </lineage>
</organism>
<name>A0AAN7A0C2_9PEZI</name>
<feature type="domain" description="Glucose-methanol-choline oxidoreductase N-terminal" evidence="5">
    <location>
        <begin position="271"/>
        <end position="285"/>
    </location>
</feature>
<reference evidence="6" key="1">
    <citation type="journal article" date="2023" name="Mol. Phylogenet. Evol.">
        <title>Genome-scale phylogeny and comparative genomics of the fungal order Sordariales.</title>
        <authorList>
            <person name="Hensen N."/>
            <person name="Bonometti L."/>
            <person name="Westerberg I."/>
            <person name="Brannstrom I.O."/>
            <person name="Guillou S."/>
            <person name="Cros-Aarteil S."/>
            <person name="Calhoun S."/>
            <person name="Haridas S."/>
            <person name="Kuo A."/>
            <person name="Mondo S."/>
            <person name="Pangilinan J."/>
            <person name="Riley R."/>
            <person name="LaButti K."/>
            <person name="Andreopoulos B."/>
            <person name="Lipzen A."/>
            <person name="Chen C."/>
            <person name="Yan M."/>
            <person name="Daum C."/>
            <person name="Ng V."/>
            <person name="Clum A."/>
            <person name="Steindorff A."/>
            <person name="Ohm R.A."/>
            <person name="Martin F."/>
            <person name="Silar P."/>
            <person name="Natvig D.O."/>
            <person name="Lalanne C."/>
            <person name="Gautier V."/>
            <person name="Ament-Velasquez S.L."/>
            <person name="Kruys A."/>
            <person name="Hutchinson M.I."/>
            <person name="Powell A.J."/>
            <person name="Barry K."/>
            <person name="Miller A.N."/>
            <person name="Grigoriev I.V."/>
            <person name="Debuchy R."/>
            <person name="Gladieux P."/>
            <person name="Hiltunen Thoren M."/>
            <person name="Johannesson H."/>
        </authorList>
    </citation>
    <scope>NUCLEOTIDE SEQUENCE</scope>
    <source>
        <strain evidence="6">CBS 538.74</strain>
    </source>
</reference>
<feature type="binding site" evidence="3">
    <location>
        <begin position="557"/>
        <end position="558"/>
    </location>
    <ligand>
        <name>FAD</name>
        <dbReference type="ChEBI" id="CHEBI:57692"/>
    </ligand>
</feature>
<dbReference type="GO" id="GO:0050660">
    <property type="term" value="F:flavin adenine dinucleotide binding"/>
    <property type="evidence" value="ECO:0007669"/>
    <property type="project" value="InterPro"/>
</dbReference>
<dbReference type="AlphaFoldDB" id="A0AAN7A0C2"/>
<proteinExistence type="inferred from homology"/>
<dbReference type="PROSITE" id="PS00624">
    <property type="entry name" value="GMC_OXRED_2"/>
    <property type="match status" value="1"/>
</dbReference>
<protein>
    <submittedName>
        <fullName evidence="6">Pyranose dehydrogenase 3</fullName>
    </submittedName>
</protein>
<keyword evidence="7" id="KW-1185">Reference proteome</keyword>
<evidence type="ECO:0000256" key="1">
    <source>
        <dbReference type="ARBA" id="ARBA00010790"/>
    </source>
</evidence>
<feature type="binding site" evidence="3">
    <location>
        <position position="114"/>
    </location>
    <ligand>
        <name>FAD</name>
        <dbReference type="ChEBI" id="CHEBI:57692"/>
    </ligand>
</feature>
<feature type="chain" id="PRO_5042814874" evidence="4">
    <location>
        <begin position="19"/>
        <end position="577"/>
    </location>
</feature>
<evidence type="ECO:0000313" key="7">
    <source>
        <dbReference type="Proteomes" id="UP001302745"/>
    </source>
</evidence>
<dbReference type="InterPro" id="IPR000172">
    <property type="entry name" value="GMC_OxRdtase_N"/>
</dbReference>
<evidence type="ECO:0000256" key="4">
    <source>
        <dbReference type="SAM" id="SignalP"/>
    </source>
</evidence>
<comment type="similarity">
    <text evidence="1">Belongs to the GMC oxidoreductase family.</text>
</comment>
<evidence type="ECO:0000256" key="2">
    <source>
        <dbReference type="PIRSR" id="PIRSR000137-1"/>
    </source>
</evidence>
<dbReference type="PIRSF" id="PIRSF000137">
    <property type="entry name" value="Alcohol_oxidase"/>
    <property type="match status" value="1"/>
</dbReference>
<evidence type="ECO:0000313" key="6">
    <source>
        <dbReference type="EMBL" id="KAK4156803.1"/>
    </source>
</evidence>
<feature type="binding site" evidence="3">
    <location>
        <position position="232"/>
    </location>
    <ligand>
        <name>FAD</name>
        <dbReference type="ChEBI" id="CHEBI:57692"/>
    </ligand>
</feature>
<comment type="caution">
    <text evidence="6">The sequence shown here is derived from an EMBL/GenBank/DDBJ whole genome shotgun (WGS) entry which is preliminary data.</text>
</comment>
<dbReference type="Pfam" id="PF00732">
    <property type="entry name" value="GMC_oxred_N"/>
    <property type="match status" value="1"/>
</dbReference>
<dbReference type="PANTHER" id="PTHR11552">
    <property type="entry name" value="GLUCOSE-METHANOL-CHOLINE GMC OXIDOREDUCTASE"/>
    <property type="match status" value="1"/>
</dbReference>
<dbReference type="Gene3D" id="3.30.560.10">
    <property type="entry name" value="Glucose Oxidase, domain 3"/>
    <property type="match status" value="3"/>
</dbReference>
<sequence length="577" mass="62077">MLGSILLSLLLTVTVAVAQESQRPPKPREYDYIIVGGGTAGNALATRLSQGLKRASILVIEAGPSALHEDRINVPGLKGSTLGGKYDWNFTTIPQPHLKNRTIFTPRGRVLGGTSALNLLTWGPRGSGRIRQLGSPMEKAETYVGGPPGSGASGPIDAVINRMLPTHQKSFIPTVSQHFPIPFNPDSLQGNPIGVMYHPENINPTSYNRSYSANAYLPLAGPNLAILTNTQVTKTNFRPLDKKPHLHLATGVTLADGTTLTARHQVLLCAGAIGTPQLLELSGIGGRRHVVVVGQQQQQQPLVVVDLPGVGENYQDHLRVQVSYRLRDDVGFGPGGDALNTNVTFAAEEWAKRKRGEAGFYDDTGGVYVFADWKRVVAGGDDGGLVRLAKGVVVGGKGGGGGGSRDDVGLRKKLEMLGDETVPQVEIIYSDGYTGRAHQPADPLGKPVIDPRFLDNEYDMAGVVEILKFCRRIARSEPLRSGWVEEYEPGEALVQTDEDWREYVRSTTLTVFHPMGTAAMLPRKDGGVVDPKLIVYGTANLRVVDASIIPVQISAHPQTAVYGIAERAAEMIIAAHR</sequence>
<feature type="signal peptide" evidence="4">
    <location>
        <begin position="1"/>
        <end position="18"/>
    </location>
</feature>
<dbReference type="InterPro" id="IPR012132">
    <property type="entry name" value="GMC_OxRdtase"/>
</dbReference>
<evidence type="ECO:0000256" key="3">
    <source>
        <dbReference type="PIRSR" id="PIRSR000137-2"/>
    </source>
</evidence>
<reference evidence="6" key="2">
    <citation type="submission" date="2023-05" db="EMBL/GenBank/DDBJ databases">
        <authorList>
            <consortium name="Lawrence Berkeley National Laboratory"/>
            <person name="Steindorff A."/>
            <person name="Hensen N."/>
            <person name="Bonometti L."/>
            <person name="Westerberg I."/>
            <person name="Brannstrom I.O."/>
            <person name="Guillou S."/>
            <person name="Cros-Aarteil S."/>
            <person name="Calhoun S."/>
            <person name="Haridas S."/>
            <person name="Kuo A."/>
            <person name="Mondo S."/>
            <person name="Pangilinan J."/>
            <person name="Riley R."/>
            <person name="Labutti K."/>
            <person name="Andreopoulos B."/>
            <person name="Lipzen A."/>
            <person name="Chen C."/>
            <person name="Yanf M."/>
            <person name="Daum C."/>
            <person name="Ng V."/>
            <person name="Clum A."/>
            <person name="Ohm R."/>
            <person name="Martin F."/>
            <person name="Silar P."/>
            <person name="Natvig D."/>
            <person name="Lalanne C."/>
            <person name="Gautier V."/>
            <person name="Ament-Velasquez S.L."/>
            <person name="Kruys A."/>
            <person name="Hutchinson M.I."/>
            <person name="Powell A.J."/>
            <person name="Barry K."/>
            <person name="Miller A.N."/>
            <person name="Grigoriev I.V."/>
            <person name="Debuchy R."/>
            <person name="Gladieux P."/>
            <person name="Thoren M.H."/>
            <person name="Johannesson H."/>
        </authorList>
    </citation>
    <scope>NUCLEOTIDE SEQUENCE</scope>
    <source>
        <strain evidence="6">CBS 538.74</strain>
    </source>
</reference>
<dbReference type="SUPFAM" id="SSF51905">
    <property type="entry name" value="FAD/NAD(P)-binding domain"/>
    <property type="match status" value="1"/>
</dbReference>
<feature type="active site" description="Proton acceptor" evidence="2">
    <location>
        <position position="556"/>
    </location>
</feature>
<keyword evidence="4" id="KW-0732">Signal</keyword>
<dbReference type="Gene3D" id="3.50.50.60">
    <property type="entry name" value="FAD/NAD(P)-binding domain"/>
    <property type="match status" value="3"/>
</dbReference>